<proteinExistence type="predicted"/>
<keyword evidence="8" id="KW-0727">SH2 domain</keyword>
<dbReference type="PROSITE" id="PS00109">
    <property type="entry name" value="PROTEIN_KINASE_TYR"/>
    <property type="match status" value="1"/>
</dbReference>
<dbReference type="SUPFAM" id="SSF56112">
    <property type="entry name" value="Protein kinase-like (PK-like)"/>
    <property type="match status" value="1"/>
</dbReference>
<dbReference type="Proteomes" id="UP000887578">
    <property type="component" value="Unplaced"/>
</dbReference>
<feature type="region of interest" description="Disordered" evidence="9">
    <location>
        <begin position="433"/>
        <end position="473"/>
    </location>
</feature>
<dbReference type="PANTHER" id="PTHR24418">
    <property type="entry name" value="TYROSINE-PROTEIN KINASE"/>
    <property type="match status" value="1"/>
</dbReference>
<organism evidence="12 13">
    <name type="scientific">Panagrolaimus davidi</name>
    <dbReference type="NCBI Taxonomy" id="227884"/>
    <lineage>
        <taxon>Eukaryota</taxon>
        <taxon>Metazoa</taxon>
        <taxon>Ecdysozoa</taxon>
        <taxon>Nematoda</taxon>
        <taxon>Chromadorea</taxon>
        <taxon>Rhabditida</taxon>
        <taxon>Tylenchina</taxon>
        <taxon>Panagrolaimomorpha</taxon>
        <taxon>Panagrolaimoidea</taxon>
        <taxon>Panagrolaimidae</taxon>
        <taxon>Panagrolaimus</taxon>
    </lineage>
</organism>
<evidence type="ECO:0000259" key="10">
    <source>
        <dbReference type="PROSITE" id="PS50001"/>
    </source>
</evidence>
<dbReference type="InterPro" id="IPR050198">
    <property type="entry name" value="Non-receptor_tyrosine_kinases"/>
</dbReference>
<evidence type="ECO:0000256" key="2">
    <source>
        <dbReference type="ARBA" id="ARBA00022679"/>
    </source>
</evidence>
<dbReference type="SUPFAM" id="SSF55550">
    <property type="entry name" value="SH2 domain"/>
    <property type="match status" value="1"/>
</dbReference>
<keyword evidence="12" id="KW-1185">Reference proteome</keyword>
<keyword evidence="2" id="KW-0808">Transferase</keyword>
<dbReference type="PRINTS" id="PR00109">
    <property type="entry name" value="TYRKINASE"/>
</dbReference>
<dbReference type="InterPro" id="IPR000719">
    <property type="entry name" value="Prot_kinase_dom"/>
</dbReference>
<feature type="compositionally biased region" description="Basic and acidic residues" evidence="9">
    <location>
        <begin position="441"/>
        <end position="458"/>
    </location>
</feature>
<evidence type="ECO:0000256" key="8">
    <source>
        <dbReference type="PROSITE-ProRule" id="PRU00191"/>
    </source>
</evidence>
<dbReference type="InterPro" id="IPR036860">
    <property type="entry name" value="SH2_dom_sf"/>
</dbReference>
<dbReference type="InterPro" id="IPR011009">
    <property type="entry name" value="Kinase-like_dom_sf"/>
</dbReference>
<feature type="compositionally biased region" description="Basic residues" evidence="9">
    <location>
        <begin position="461"/>
        <end position="473"/>
    </location>
</feature>
<reference evidence="13" key="1">
    <citation type="submission" date="2022-11" db="UniProtKB">
        <authorList>
            <consortium name="WormBaseParasite"/>
        </authorList>
    </citation>
    <scope>IDENTIFICATION</scope>
</reference>
<dbReference type="InterPro" id="IPR008266">
    <property type="entry name" value="Tyr_kinase_AS"/>
</dbReference>
<dbReference type="PROSITE" id="PS50011">
    <property type="entry name" value="PROTEIN_KINASE_DOM"/>
    <property type="match status" value="1"/>
</dbReference>
<evidence type="ECO:0000256" key="4">
    <source>
        <dbReference type="ARBA" id="ARBA00022777"/>
    </source>
</evidence>
<dbReference type="GO" id="GO:0004715">
    <property type="term" value="F:non-membrane spanning protein tyrosine kinase activity"/>
    <property type="evidence" value="ECO:0007669"/>
    <property type="project" value="UniProtKB-EC"/>
</dbReference>
<dbReference type="AlphaFoldDB" id="A0A914Q2J7"/>
<dbReference type="SMART" id="SM00219">
    <property type="entry name" value="TyrKc"/>
    <property type="match status" value="1"/>
</dbReference>
<keyword evidence="4" id="KW-0418">Kinase</keyword>
<accession>A0A914Q2J7</accession>
<sequence>MSKESHSSQNTPSKVVIEEHLKKVYGMHLYHGLRSRAHVEETLKDRGDYLFRMVKGRKNEIVLSICLNGGPITERKFAHVPITYNVGSKRWEHQVLYGIGRGKVKASNRSVMEQMDGGATQKPVEKKAVGFACLADLVKCYREHPLLGVKLKNGKKRPKWLISIGSLKYDTKDLLGNGNFCQVIKGKIRGKPDKVVGIKMLHEDENDTPKSDMEKDEGRDSMFREAHLMSKCNHNHVIKLFGVQCDIPPVMIIMEYCAGGSLDIHLQKEKDDIPLAERLIYCYESCSGMKYLHHWKLIHRDLAARNCLISSNGLIKISDFGLSRATDRSEDDIIIKNGPVRWMAPETLSKRPDFSFKSDVWSLTPSERPDFKVLQAAILNLIKETKIPKPCDFSVNRLQGVIREELFPKSIEENEKSNCCAIGGDGDVLLTTEETGTTVSRDSKGSKDSRDSCEDLTRGIRATKKQHNKSSKK</sequence>
<evidence type="ECO:0000256" key="7">
    <source>
        <dbReference type="ARBA" id="ARBA00051245"/>
    </source>
</evidence>
<dbReference type="Pfam" id="PF07714">
    <property type="entry name" value="PK_Tyr_Ser-Thr"/>
    <property type="match status" value="1"/>
</dbReference>
<dbReference type="InterPro" id="IPR000980">
    <property type="entry name" value="SH2"/>
</dbReference>
<evidence type="ECO:0000256" key="6">
    <source>
        <dbReference type="ARBA" id="ARBA00023137"/>
    </source>
</evidence>
<protein>
    <recommendedName>
        <fullName evidence="1">non-specific protein-tyrosine kinase</fullName>
        <ecNumber evidence="1">2.7.10.2</ecNumber>
    </recommendedName>
</protein>
<feature type="domain" description="Protein kinase" evidence="11">
    <location>
        <begin position="169"/>
        <end position="470"/>
    </location>
</feature>
<dbReference type="WBParaSite" id="PDA_v2.g25405.t1">
    <property type="protein sequence ID" value="PDA_v2.g25405.t1"/>
    <property type="gene ID" value="PDA_v2.g25405"/>
</dbReference>
<dbReference type="Gene3D" id="1.10.510.10">
    <property type="entry name" value="Transferase(Phosphotransferase) domain 1"/>
    <property type="match status" value="1"/>
</dbReference>
<dbReference type="Gene3D" id="3.30.200.20">
    <property type="entry name" value="Phosphorylase Kinase, domain 1"/>
    <property type="match status" value="1"/>
</dbReference>
<dbReference type="PROSITE" id="PS50001">
    <property type="entry name" value="SH2"/>
    <property type="match status" value="1"/>
</dbReference>
<dbReference type="Gene3D" id="3.30.505.10">
    <property type="entry name" value="SH2 domain"/>
    <property type="match status" value="1"/>
</dbReference>
<name>A0A914Q2J7_9BILA</name>
<keyword evidence="6" id="KW-0829">Tyrosine-protein kinase</keyword>
<dbReference type="InterPro" id="IPR001245">
    <property type="entry name" value="Ser-Thr/Tyr_kinase_cat_dom"/>
</dbReference>
<evidence type="ECO:0000256" key="9">
    <source>
        <dbReference type="SAM" id="MobiDB-lite"/>
    </source>
</evidence>
<keyword evidence="5" id="KW-0067">ATP-binding</keyword>
<dbReference type="InterPro" id="IPR020635">
    <property type="entry name" value="Tyr_kinase_cat_dom"/>
</dbReference>
<comment type="catalytic activity">
    <reaction evidence="7">
        <text>L-tyrosyl-[protein] + ATP = O-phospho-L-tyrosyl-[protein] + ADP + H(+)</text>
        <dbReference type="Rhea" id="RHEA:10596"/>
        <dbReference type="Rhea" id="RHEA-COMP:10136"/>
        <dbReference type="Rhea" id="RHEA-COMP:20101"/>
        <dbReference type="ChEBI" id="CHEBI:15378"/>
        <dbReference type="ChEBI" id="CHEBI:30616"/>
        <dbReference type="ChEBI" id="CHEBI:46858"/>
        <dbReference type="ChEBI" id="CHEBI:61978"/>
        <dbReference type="ChEBI" id="CHEBI:456216"/>
        <dbReference type="EC" id="2.7.10.2"/>
    </reaction>
</comment>
<feature type="domain" description="SH2" evidence="10">
    <location>
        <begin position="29"/>
        <end position="159"/>
    </location>
</feature>
<keyword evidence="3" id="KW-0547">Nucleotide-binding</keyword>
<evidence type="ECO:0000313" key="12">
    <source>
        <dbReference type="Proteomes" id="UP000887578"/>
    </source>
</evidence>
<dbReference type="GO" id="GO:0005524">
    <property type="term" value="F:ATP binding"/>
    <property type="evidence" value="ECO:0007669"/>
    <property type="project" value="UniProtKB-KW"/>
</dbReference>
<evidence type="ECO:0000259" key="11">
    <source>
        <dbReference type="PROSITE" id="PS50011"/>
    </source>
</evidence>
<evidence type="ECO:0000256" key="3">
    <source>
        <dbReference type="ARBA" id="ARBA00022741"/>
    </source>
</evidence>
<evidence type="ECO:0000256" key="1">
    <source>
        <dbReference type="ARBA" id="ARBA00011903"/>
    </source>
</evidence>
<dbReference type="EC" id="2.7.10.2" evidence="1"/>
<evidence type="ECO:0000256" key="5">
    <source>
        <dbReference type="ARBA" id="ARBA00022840"/>
    </source>
</evidence>
<evidence type="ECO:0000313" key="13">
    <source>
        <dbReference type="WBParaSite" id="PDA_v2.g25405.t1"/>
    </source>
</evidence>